<organism evidence="1 2">
    <name type="scientific">Clostridium perfringens E str. JGS1987</name>
    <dbReference type="NCBI Taxonomy" id="451755"/>
    <lineage>
        <taxon>Bacteria</taxon>
        <taxon>Bacillati</taxon>
        <taxon>Bacillota</taxon>
        <taxon>Clostridia</taxon>
        <taxon>Eubacteriales</taxon>
        <taxon>Clostridiaceae</taxon>
        <taxon>Clostridium</taxon>
    </lineage>
</organism>
<comment type="caution">
    <text evidence="1">The sequence shown here is derived from an EMBL/GenBank/DDBJ whole genome shotgun (WGS) entry which is preliminary data.</text>
</comment>
<protein>
    <submittedName>
        <fullName evidence="1">Radical SAM domain protein</fullName>
    </submittedName>
</protein>
<sequence length="355" mass="41336">MKKIEEFKRLSKKYNIGVEDIVLIALNVYGVNIEDSSPRIRLKLVLDTKKGEEFYFGLPNRVESCFEIKNNILYLEGNRVAIITNIENDDCASSYYRKNKTVITLNSNSRSKCNGCKFCPNNLELNSEDDSLVSNIKLRKHFINMLNKAGHKDMSNIERVTICTGCFGDEKRLVNHIQIVNDVLVEMNFKGYLHYIGSEITSKESLDVISRNINKFMITLTVECFTRRDLILKSNKAKITIEKYIELIKQCTSLGFITNIIYILGLDPLDDVIKNMQLFSKYTNYFPSINIFQVHNGQDKSLCCDEYDKLEYILKARKKIEEIYINTNLRPSSWECYRPLWYFEFADEKLCGIRI</sequence>
<proteinExistence type="predicted"/>
<dbReference type="AlphaFoldDB" id="B1BUL0"/>
<dbReference type="RefSeq" id="WP_004456851.1">
    <property type="nucleotide sequence ID" value="NZ_ABDW01000020.1"/>
</dbReference>
<reference evidence="1 2" key="1">
    <citation type="submission" date="2007-07" db="EMBL/GenBank/DDBJ databases">
        <title>Annotation of Clostridium perfringens E str. JGS1987.</title>
        <authorList>
            <person name="Paulsen I."/>
            <person name="Sebastian Y."/>
        </authorList>
    </citation>
    <scope>NUCLEOTIDE SEQUENCE [LARGE SCALE GENOMIC DNA]</scope>
    <source>
        <strain evidence="2">E str. JGS1987</strain>
    </source>
</reference>
<evidence type="ECO:0000313" key="2">
    <source>
        <dbReference type="Proteomes" id="UP000005337"/>
    </source>
</evidence>
<accession>B1BUL0</accession>
<dbReference type="Proteomes" id="UP000005337">
    <property type="component" value="Unassembled WGS sequence"/>
</dbReference>
<dbReference type="EMBL" id="ABDW01000020">
    <property type="protein sequence ID" value="EDT14614.1"/>
    <property type="molecule type" value="Genomic_DNA"/>
</dbReference>
<name>B1BUL0_CLOPF</name>
<gene>
    <name evidence="1" type="ORF">AC3_A0418</name>
</gene>
<evidence type="ECO:0000313" key="1">
    <source>
        <dbReference type="EMBL" id="EDT14614.1"/>
    </source>
</evidence>